<dbReference type="Gene3D" id="1.10.10.10">
    <property type="entry name" value="Winged helix-like DNA-binding domain superfamily/Winged helix DNA-binding domain"/>
    <property type="match status" value="1"/>
</dbReference>
<dbReference type="Gene3D" id="1.10.8.60">
    <property type="match status" value="1"/>
</dbReference>
<reference evidence="7" key="1">
    <citation type="submission" date="2022-09" db="EMBL/GenBank/DDBJ databases">
        <title>Enrichment on poylsaccharides allowed isolation of novel metabolic and taxonomic groups of Haloarchaea.</title>
        <authorList>
            <person name="Sorokin D.Y."/>
            <person name="Elcheninov A.G."/>
            <person name="Khizhniak T.V."/>
            <person name="Kolganova T.V."/>
            <person name="Kublanov I.V."/>
        </authorList>
    </citation>
    <scope>NUCLEOTIDE SEQUENCE</scope>
    <source>
        <strain evidence="7">AArc-xg1-1</strain>
    </source>
</reference>
<dbReference type="PANTHER" id="PTHR10763">
    <property type="entry name" value="CELL DIVISION CONTROL PROTEIN 6-RELATED"/>
    <property type="match status" value="1"/>
</dbReference>
<accession>A0AAP2YW32</accession>
<dbReference type="CDD" id="cd08768">
    <property type="entry name" value="Cdc6_C"/>
    <property type="match status" value="1"/>
</dbReference>
<keyword evidence="2 5" id="KW-0235">DNA replication</keyword>
<dbReference type="HAMAP" id="MF_01407">
    <property type="entry name" value="ORC1_type_DNA_replic_protein"/>
    <property type="match status" value="1"/>
</dbReference>
<evidence type="ECO:0000256" key="3">
    <source>
        <dbReference type="ARBA" id="ARBA00022741"/>
    </source>
</evidence>
<dbReference type="FunFam" id="1.10.8.60:FF:000073">
    <property type="entry name" value="ORC1-type DNA replication protein"/>
    <property type="match status" value="1"/>
</dbReference>
<feature type="binding site" evidence="5">
    <location>
        <position position="205"/>
    </location>
    <ligand>
        <name>ATP</name>
        <dbReference type="ChEBI" id="CHEBI:30616"/>
    </ligand>
</feature>
<dbReference type="Pfam" id="PF13401">
    <property type="entry name" value="AAA_22"/>
    <property type="match status" value="1"/>
</dbReference>
<feature type="domain" description="Cdc6 C-terminal" evidence="6">
    <location>
        <begin position="300"/>
        <end position="383"/>
    </location>
</feature>
<evidence type="ECO:0000256" key="4">
    <source>
        <dbReference type="ARBA" id="ARBA00022840"/>
    </source>
</evidence>
<evidence type="ECO:0000313" key="8">
    <source>
        <dbReference type="Proteomes" id="UP001321018"/>
    </source>
</evidence>
<dbReference type="SUPFAM" id="SSF46785">
    <property type="entry name" value="Winged helix' DNA-binding domain"/>
    <property type="match status" value="1"/>
</dbReference>
<comment type="caution">
    <text evidence="7">The sequence shown here is derived from an EMBL/GenBank/DDBJ whole genome shotgun (WGS) entry which is preliminary data.</text>
</comment>
<dbReference type="InterPro" id="IPR049945">
    <property type="entry name" value="AAA_22"/>
</dbReference>
<keyword evidence="3 5" id="KW-0547">Nucleotide-binding</keyword>
<dbReference type="InterPro" id="IPR036390">
    <property type="entry name" value="WH_DNA-bd_sf"/>
</dbReference>
<dbReference type="SMART" id="SM01074">
    <property type="entry name" value="Cdc6_C"/>
    <property type="match status" value="1"/>
</dbReference>
<dbReference type="InterPro" id="IPR014277">
    <property type="entry name" value="Orc1/Cdc6_arc"/>
</dbReference>
<evidence type="ECO:0000256" key="2">
    <source>
        <dbReference type="ARBA" id="ARBA00022705"/>
    </source>
</evidence>
<dbReference type="InterPro" id="IPR055237">
    <property type="entry name" value="Cdc6_lid"/>
</dbReference>
<dbReference type="PANTHER" id="PTHR10763:SF22">
    <property type="entry name" value="ORC1-TYPE DNA REPLICATION PROTEIN"/>
    <property type="match status" value="1"/>
</dbReference>
<dbReference type="GO" id="GO:0005524">
    <property type="term" value="F:ATP binding"/>
    <property type="evidence" value="ECO:0007669"/>
    <property type="project" value="UniProtKB-UniRule"/>
</dbReference>
<protein>
    <recommendedName>
        <fullName evidence="5">ORC1-type DNA replication protein</fullName>
    </recommendedName>
</protein>
<evidence type="ECO:0000313" key="7">
    <source>
        <dbReference type="EMBL" id="MCU4740574.1"/>
    </source>
</evidence>
<comment type="function">
    <text evidence="5">Involved in regulation of DNA replication.</text>
</comment>
<dbReference type="GO" id="GO:0016887">
    <property type="term" value="F:ATP hydrolysis activity"/>
    <property type="evidence" value="ECO:0007669"/>
    <property type="project" value="InterPro"/>
</dbReference>
<dbReference type="Gene3D" id="3.40.50.300">
    <property type="entry name" value="P-loop containing nucleotide triphosphate hydrolases"/>
    <property type="match status" value="1"/>
</dbReference>
<evidence type="ECO:0000256" key="1">
    <source>
        <dbReference type="ARBA" id="ARBA00006184"/>
    </source>
</evidence>
<organism evidence="7 8">
    <name type="scientific">Natronoglomus mannanivorans</name>
    <dbReference type="NCBI Taxonomy" id="2979990"/>
    <lineage>
        <taxon>Archaea</taxon>
        <taxon>Methanobacteriati</taxon>
        <taxon>Methanobacteriota</taxon>
        <taxon>Stenosarchaea group</taxon>
        <taxon>Halobacteria</taxon>
        <taxon>Halobacteriales</taxon>
        <taxon>Natrialbaceae</taxon>
        <taxon>Natronoglomus</taxon>
    </lineage>
</organism>
<dbReference type="AlphaFoldDB" id="A0AAP2YW32"/>
<feature type="binding site" evidence="5">
    <location>
        <position position="217"/>
    </location>
    <ligand>
        <name>ATP</name>
        <dbReference type="ChEBI" id="CHEBI:30616"/>
    </ligand>
</feature>
<dbReference type="RefSeq" id="WP_338002420.1">
    <property type="nucleotide sequence ID" value="NZ_JAOPKA010000002.1"/>
</dbReference>
<dbReference type="Pfam" id="PF22703">
    <property type="entry name" value="Cdc6_lid"/>
    <property type="match status" value="1"/>
</dbReference>
<dbReference type="InterPro" id="IPR050311">
    <property type="entry name" value="ORC1/CDC6"/>
</dbReference>
<evidence type="ECO:0000259" key="6">
    <source>
        <dbReference type="SMART" id="SM01074"/>
    </source>
</evidence>
<dbReference type="EMBL" id="JAOPKA010000002">
    <property type="protein sequence ID" value="MCU4740574.1"/>
    <property type="molecule type" value="Genomic_DNA"/>
</dbReference>
<comment type="similarity">
    <text evidence="1 5">Belongs to the CDC6/cdc18 family.</text>
</comment>
<comment type="caution">
    <text evidence="5">Lacks conserved residue(s) required for the propagation of feature annotation.</text>
</comment>
<evidence type="ECO:0000256" key="5">
    <source>
        <dbReference type="HAMAP-Rule" id="MF_01407"/>
    </source>
</evidence>
<name>A0AAP2YW32_9EURY</name>
<dbReference type="Proteomes" id="UP001321018">
    <property type="component" value="Unassembled WGS sequence"/>
</dbReference>
<keyword evidence="4 5" id="KW-0067">ATP-binding</keyword>
<proteinExistence type="inferred from homology"/>
<dbReference type="NCBIfam" id="TIGR02928">
    <property type="entry name" value="orc1/cdc6 family replication initiation protein"/>
    <property type="match status" value="1"/>
</dbReference>
<dbReference type="InterPro" id="IPR036388">
    <property type="entry name" value="WH-like_DNA-bd_sf"/>
</dbReference>
<dbReference type="SUPFAM" id="SSF52540">
    <property type="entry name" value="P-loop containing nucleoside triphosphate hydrolases"/>
    <property type="match status" value="1"/>
</dbReference>
<gene>
    <name evidence="7" type="ORF">OB960_04070</name>
</gene>
<dbReference type="Pfam" id="PF09079">
    <property type="entry name" value="WHD_Cdc6"/>
    <property type="match status" value="1"/>
</dbReference>
<sequence length="397" mass="44570">MSKSFTNQTSIFEEETVLYDTWTPEKLPERETELDQLHDALAPAARGAAPHNTFVYGKTGQGKTVAVKYKLQDLSQFAEENDQLDLHVVHYSCAKDNTSYQVVTNIVEELTGNKPWGHDKKTVFDILYDELQSIGGTVVIVLDEIDSIGTNDDILYELPRARANGHLEDMWVSVIGISNDFDFRNNLSPKVKDTLCDEEIHFTPYDAVQLRSILHRRAEKAFLEGVLSDDVIPLCAAFAAQDKGSARQAIRYLYKAGELASNDGDSTVTEDHVREAEEIIERKSLEKGIRELTTQDHLALAGVLAHEATGEAPARTRQVYATYRDISQVVGIDTIEMRRVRDHLQELDLTGIVQGERRTTGIKGGPHYVWSLDANFEMTLNVLQEVDRFDAAMDIIT</sequence>
<dbReference type="GO" id="GO:0006260">
    <property type="term" value="P:DNA replication"/>
    <property type="evidence" value="ECO:0007669"/>
    <property type="project" value="UniProtKB-UniRule"/>
</dbReference>
<dbReference type="InterPro" id="IPR027417">
    <property type="entry name" value="P-loop_NTPase"/>
</dbReference>
<dbReference type="InterPro" id="IPR015163">
    <property type="entry name" value="Cdc6_C"/>
</dbReference>